<accession>A0A225NIM8</accession>
<dbReference type="Proteomes" id="UP000215377">
    <property type="component" value="Unassembled WGS sequence"/>
</dbReference>
<protein>
    <recommendedName>
        <fullName evidence="4">Outer membrane protein beta-barrel domain-containing protein</fullName>
    </recommendedName>
</protein>
<proteinExistence type="predicted"/>
<evidence type="ECO:0008006" key="4">
    <source>
        <dbReference type="Google" id="ProtNLM"/>
    </source>
</evidence>
<keyword evidence="3" id="KW-1185">Reference proteome</keyword>
<dbReference type="Gene3D" id="2.40.160.20">
    <property type="match status" value="1"/>
</dbReference>
<keyword evidence="1" id="KW-0732">Signal</keyword>
<evidence type="ECO:0000256" key="1">
    <source>
        <dbReference type="SAM" id="SignalP"/>
    </source>
</evidence>
<dbReference type="SUPFAM" id="SSF56925">
    <property type="entry name" value="OMPA-like"/>
    <property type="match status" value="1"/>
</dbReference>
<gene>
    <name evidence="2" type="ORF">ATO3_17540</name>
</gene>
<reference evidence="2 3" key="1">
    <citation type="submission" date="2013-04" db="EMBL/GenBank/DDBJ databases">
        <title>Oceanicola sp. 22II1-22F33 Genome Sequencing.</title>
        <authorList>
            <person name="Lai Q."/>
            <person name="Li G."/>
            <person name="Shao Z."/>
        </authorList>
    </citation>
    <scope>NUCLEOTIDE SEQUENCE [LARGE SCALE GENOMIC DNA]</scope>
    <source>
        <strain evidence="2 3">22II1-22F33</strain>
    </source>
</reference>
<evidence type="ECO:0000313" key="3">
    <source>
        <dbReference type="Proteomes" id="UP000215377"/>
    </source>
</evidence>
<name>A0A225NIM8_9RHOB</name>
<dbReference type="InterPro" id="IPR011250">
    <property type="entry name" value="OMP/PagP_B-barrel"/>
</dbReference>
<sequence>MTTLKQMTTAACIALATGAAQPASAQSTGWSYEGTLYLFMPRTDTTIGTAAGPIESSLSFSDALDNLDMAFMGGFAATNGKWSFLLDYMYYDLGFNSAVADPAYSGLDTSVKTQIMNGYVAYRVYEDPSAAIDLAGGFRWFDTDTTLRLQPGTSPGRSASSDDSWVDPVIGLRARVRLADRWTGTGFFDYGGFSDDSETWQALVTVDYALTDNWLLRGGYRYISVDHTTDGSRFQFSQSGPILGAAYRF</sequence>
<dbReference type="AlphaFoldDB" id="A0A225NIM8"/>
<feature type="signal peptide" evidence="1">
    <location>
        <begin position="1"/>
        <end position="25"/>
    </location>
</feature>
<organism evidence="2 3">
    <name type="scientific">Marinibacterium profundimaris</name>
    <dbReference type="NCBI Taxonomy" id="1679460"/>
    <lineage>
        <taxon>Bacteria</taxon>
        <taxon>Pseudomonadati</taxon>
        <taxon>Pseudomonadota</taxon>
        <taxon>Alphaproteobacteria</taxon>
        <taxon>Rhodobacterales</taxon>
        <taxon>Paracoccaceae</taxon>
        <taxon>Marinibacterium</taxon>
    </lineage>
</organism>
<dbReference type="RefSeq" id="WP_088651204.1">
    <property type="nucleotide sequence ID" value="NZ_AQQR01000008.1"/>
</dbReference>
<dbReference type="OrthoDB" id="6555107at2"/>
<evidence type="ECO:0000313" key="2">
    <source>
        <dbReference type="EMBL" id="OWU71619.1"/>
    </source>
</evidence>
<dbReference type="EMBL" id="AQQR01000008">
    <property type="protein sequence ID" value="OWU71619.1"/>
    <property type="molecule type" value="Genomic_DNA"/>
</dbReference>
<comment type="caution">
    <text evidence="2">The sequence shown here is derived from an EMBL/GenBank/DDBJ whole genome shotgun (WGS) entry which is preliminary data.</text>
</comment>
<feature type="chain" id="PRO_5013008189" description="Outer membrane protein beta-barrel domain-containing protein" evidence="1">
    <location>
        <begin position="26"/>
        <end position="249"/>
    </location>
</feature>